<reference evidence="2" key="1">
    <citation type="submission" date="2021-01" db="EMBL/GenBank/DDBJ databases">
        <authorList>
            <person name="Corre E."/>
            <person name="Pelletier E."/>
            <person name="Niang G."/>
            <person name="Scheremetjew M."/>
            <person name="Finn R."/>
            <person name="Kale V."/>
            <person name="Holt S."/>
            <person name="Cochrane G."/>
            <person name="Meng A."/>
            <person name="Brown T."/>
            <person name="Cohen L."/>
        </authorList>
    </citation>
    <scope>NUCLEOTIDE SEQUENCE</scope>
    <source>
        <strain evidence="2">CCMP2078</strain>
    </source>
</reference>
<dbReference type="AlphaFoldDB" id="A0A7R9U1H8"/>
<sequence>MDGEVYLDKPQALLRSAHIRFYEVLETPMRTYIDQLLHAGEEDVGAGRLSLRNYRPSALRSRATQIQRVLTYKVAPALVVVVALACVIRMAFIDHTNDAILVLVIENPVIASLPLLSFFYFPVVAFIEVFALAQLLAFLDVVQGKGPSRNIRRLG</sequence>
<keyword evidence="1" id="KW-0472">Membrane</keyword>
<proteinExistence type="predicted"/>
<keyword evidence="1" id="KW-1133">Transmembrane helix</keyword>
<feature type="transmembrane region" description="Helical" evidence="1">
    <location>
        <begin position="118"/>
        <end position="142"/>
    </location>
</feature>
<name>A0A7R9U1H8_9STRA</name>
<protein>
    <submittedName>
        <fullName evidence="2">Uncharacterized protein</fullName>
    </submittedName>
</protein>
<feature type="transmembrane region" description="Helical" evidence="1">
    <location>
        <begin position="70"/>
        <end position="92"/>
    </location>
</feature>
<organism evidence="2">
    <name type="scientific">Pinguiococcus pyrenoidosus</name>
    <dbReference type="NCBI Taxonomy" id="172671"/>
    <lineage>
        <taxon>Eukaryota</taxon>
        <taxon>Sar</taxon>
        <taxon>Stramenopiles</taxon>
        <taxon>Ochrophyta</taxon>
        <taxon>Pinguiophyceae</taxon>
        <taxon>Pinguiochrysidales</taxon>
        <taxon>Pinguiochrysidaceae</taxon>
        <taxon>Pinguiococcus</taxon>
    </lineage>
</organism>
<evidence type="ECO:0000256" key="1">
    <source>
        <dbReference type="SAM" id="Phobius"/>
    </source>
</evidence>
<accession>A0A7R9U1H8</accession>
<keyword evidence="1" id="KW-0812">Transmembrane</keyword>
<dbReference type="EMBL" id="HBEA01001534">
    <property type="protein sequence ID" value="CAD8251652.1"/>
    <property type="molecule type" value="Transcribed_RNA"/>
</dbReference>
<gene>
    <name evidence="2" type="ORF">PPYR1160_LOCUS1143</name>
</gene>
<evidence type="ECO:0000313" key="2">
    <source>
        <dbReference type="EMBL" id="CAD8251652.1"/>
    </source>
</evidence>